<dbReference type="Proteomes" id="UP000729733">
    <property type="component" value="Unassembled WGS sequence"/>
</dbReference>
<organism evidence="1 2">
    <name type="scientific">Waterburya agarophytonicola KI4</name>
    <dbReference type="NCBI Taxonomy" id="2874699"/>
    <lineage>
        <taxon>Bacteria</taxon>
        <taxon>Bacillati</taxon>
        <taxon>Cyanobacteriota</taxon>
        <taxon>Cyanophyceae</taxon>
        <taxon>Pleurocapsales</taxon>
        <taxon>Hyellaceae</taxon>
        <taxon>Waterburya</taxon>
        <taxon>Waterburya agarophytonicola</taxon>
    </lineage>
</organism>
<proteinExistence type="predicted"/>
<gene>
    <name evidence="1" type="ORF">I4641_13720</name>
</gene>
<accession>A0A964BQZ3</accession>
<sequence length="49" mass="5476">MAQMMRHQSAIAGLSILWQPPRQVTDAVTFWFGRTSCLQPSGNSRGSIR</sequence>
<keyword evidence="2" id="KW-1185">Reference proteome</keyword>
<protein>
    <submittedName>
        <fullName evidence="1">Uncharacterized protein</fullName>
    </submittedName>
</protein>
<dbReference type="AlphaFoldDB" id="A0A964BQZ3"/>
<dbReference type="RefSeq" id="WP_229641104.1">
    <property type="nucleotide sequence ID" value="NZ_JADWDC010000034.1"/>
</dbReference>
<evidence type="ECO:0000313" key="2">
    <source>
        <dbReference type="Proteomes" id="UP000729733"/>
    </source>
</evidence>
<evidence type="ECO:0000313" key="1">
    <source>
        <dbReference type="EMBL" id="MCC0178038.1"/>
    </source>
</evidence>
<dbReference type="EMBL" id="JADWDC010000034">
    <property type="protein sequence ID" value="MCC0178038.1"/>
    <property type="molecule type" value="Genomic_DNA"/>
</dbReference>
<reference evidence="1" key="1">
    <citation type="journal article" date="2021" name="Antonie Van Leeuwenhoek">
        <title>Draft genome and description of Waterburya agarophytonicola gen. nov. sp. nov. (Pleurocapsales, Cyanobacteria): a seaweed symbiont.</title>
        <authorList>
            <person name="Bonthond G."/>
            <person name="Shalygin S."/>
            <person name="Bayer T."/>
            <person name="Weinberger F."/>
        </authorList>
    </citation>
    <scope>NUCLEOTIDE SEQUENCE</scope>
    <source>
        <strain evidence="1">KI4</strain>
    </source>
</reference>
<comment type="caution">
    <text evidence="1">The sequence shown here is derived from an EMBL/GenBank/DDBJ whole genome shotgun (WGS) entry which is preliminary data.</text>
</comment>
<name>A0A964BQZ3_9CYAN</name>